<dbReference type="RefSeq" id="WP_319980535.1">
    <property type="nucleotide sequence ID" value="NZ_JAXAVU010000016.1"/>
</dbReference>
<protein>
    <recommendedName>
        <fullName evidence="3">XRE family transcriptional regulator</fullName>
    </recommendedName>
</protein>
<gene>
    <name evidence="1" type="ORF">SK854_40980</name>
</gene>
<keyword evidence="2" id="KW-1185">Reference proteome</keyword>
<evidence type="ECO:0008006" key="3">
    <source>
        <dbReference type="Google" id="ProtNLM"/>
    </source>
</evidence>
<organism evidence="1 2">
    <name type="scientific">Lentzea sokolovensis</name>
    <dbReference type="NCBI Taxonomy" id="3095429"/>
    <lineage>
        <taxon>Bacteria</taxon>
        <taxon>Bacillati</taxon>
        <taxon>Actinomycetota</taxon>
        <taxon>Actinomycetes</taxon>
        <taxon>Pseudonocardiales</taxon>
        <taxon>Pseudonocardiaceae</taxon>
        <taxon>Lentzea</taxon>
    </lineage>
</organism>
<accession>A0ABU4VB20</accession>
<comment type="caution">
    <text evidence="1">The sequence shown here is derived from an EMBL/GenBank/DDBJ whole genome shotgun (WGS) entry which is preliminary data.</text>
</comment>
<reference evidence="1 2" key="1">
    <citation type="submission" date="2023-11" db="EMBL/GenBank/DDBJ databases">
        <title>Lentzea sokolovensis, sp. nov., Lentzea kristufkii, sp. nov., and Lentzea miocenensis, sp. nov., rare actinobacteria from Sokolov Coal Basin, Miocene lacustrine sediment, Czech Republic.</title>
        <authorList>
            <person name="Lara A."/>
            <person name="Kotroba L."/>
            <person name="Nouioui I."/>
            <person name="Neumann-Schaal M."/>
            <person name="Mast Y."/>
            <person name="Chronakova A."/>
        </authorList>
    </citation>
    <scope>NUCLEOTIDE SEQUENCE [LARGE SCALE GENOMIC DNA]</scope>
    <source>
        <strain evidence="1 2">BCCO 10_0061</strain>
    </source>
</reference>
<sequence>MGEKLHESDRLVIAGEPVPEELAPLDFHAGGSIPGLLRAFLPLNPDGRSEVRALVRSLPQRERTDPTSITHAYDAEGPGPLVMRLLRNRNMNQVAVAKSVFMVTTGRRCWAASTYAKIGHGTKELTPDLLGDFSALLDVPATDLATLTGITPDPAPADVGGLVWDLRRLTRDQIEHVIKAAEALA</sequence>
<evidence type="ECO:0000313" key="2">
    <source>
        <dbReference type="Proteomes" id="UP001285352"/>
    </source>
</evidence>
<dbReference type="EMBL" id="JAXAVU010000016">
    <property type="protein sequence ID" value="MDX8148547.1"/>
    <property type="molecule type" value="Genomic_DNA"/>
</dbReference>
<dbReference type="Proteomes" id="UP001285352">
    <property type="component" value="Unassembled WGS sequence"/>
</dbReference>
<name>A0ABU4VB20_9PSEU</name>
<proteinExistence type="predicted"/>
<evidence type="ECO:0000313" key="1">
    <source>
        <dbReference type="EMBL" id="MDX8148547.1"/>
    </source>
</evidence>